<evidence type="ECO:0000259" key="3">
    <source>
        <dbReference type="Pfam" id="PF01370"/>
    </source>
</evidence>
<dbReference type="GO" id="GO:0016616">
    <property type="term" value="F:oxidoreductase activity, acting on the CH-OH group of donors, NAD or NADP as acceptor"/>
    <property type="evidence" value="ECO:0007669"/>
    <property type="project" value="TreeGrafter"/>
</dbReference>
<organism evidence="4 5">
    <name type="scientific">Massarina eburnea CBS 473.64</name>
    <dbReference type="NCBI Taxonomy" id="1395130"/>
    <lineage>
        <taxon>Eukaryota</taxon>
        <taxon>Fungi</taxon>
        <taxon>Dikarya</taxon>
        <taxon>Ascomycota</taxon>
        <taxon>Pezizomycotina</taxon>
        <taxon>Dothideomycetes</taxon>
        <taxon>Pleosporomycetidae</taxon>
        <taxon>Pleosporales</taxon>
        <taxon>Massarineae</taxon>
        <taxon>Massarinaceae</taxon>
        <taxon>Massarina</taxon>
    </lineage>
</organism>
<dbReference type="EMBL" id="MU006802">
    <property type="protein sequence ID" value="KAF2635894.1"/>
    <property type="molecule type" value="Genomic_DNA"/>
</dbReference>
<dbReference type="PANTHER" id="PTHR10366">
    <property type="entry name" value="NAD DEPENDENT EPIMERASE/DEHYDRATASE"/>
    <property type="match status" value="1"/>
</dbReference>
<dbReference type="InterPro" id="IPR036291">
    <property type="entry name" value="NAD(P)-bd_dom_sf"/>
</dbReference>
<dbReference type="Proteomes" id="UP000799753">
    <property type="component" value="Unassembled WGS sequence"/>
</dbReference>
<evidence type="ECO:0000256" key="2">
    <source>
        <dbReference type="ARBA" id="ARBA00023445"/>
    </source>
</evidence>
<gene>
    <name evidence="4" type="ORF">P280DRAFT_553458</name>
</gene>
<sequence>MSAFTGTVLLTGANGFVASHILRGLVERNYHIVATVRSPAKAEELIKLHPTWKSNITFSYVTNITAPGAYDPVFENHAFDYIINNASPLNFSATEIEKEVIDPAVQGTKGLIASAHKGGGPSLKRFVQLGSSVAIQDEFEDTSKPGKPYTEADWNPVTAEYAIENKNAVAGYNVSKKLSERAVWNFMEENKPAFDLVVINPDIIIGPMLQHVPGPRNVNETNTFAVYNFLNGTYTDIDKVKFPFYHFVDVRDVALAHILAMTTPDAGGKRVILVSGSISPQLVVNAIRKNFPELRDRIVEGHPEQEQPPGLNPTGWDTRRSLELFGSQGFGYKALEDSVVDTVRSLLELEKGWK</sequence>
<dbReference type="OrthoDB" id="2735536at2759"/>
<dbReference type="Pfam" id="PF01370">
    <property type="entry name" value="Epimerase"/>
    <property type="match status" value="1"/>
</dbReference>
<protein>
    <submittedName>
        <fullName evidence="4">NAD(P)-binding protein</fullName>
    </submittedName>
</protein>
<accession>A0A6A6RPD0</accession>
<evidence type="ECO:0000313" key="5">
    <source>
        <dbReference type="Proteomes" id="UP000799753"/>
    </source>
</evidence>
<evidence type="ECO:0000313" key="4">
    <source>
        <dbReference type="EMBL" id="KAF2635894.1"/>
    </source>
</evidence>
<dbReference type="InterPro" id="IPR050425">
    <property type="entry name" value="NAD(P)_dehydrat-like"/>
</dbReference>
<reference evidence="4" key="1">
    <citation type="journal article" date="2020" name="Stud. Mycol.">
        <title>101 Dothideomycetes genomes: a test case for predicting lifestyles and emergence of pathogens.</title>
        <authorList>
            <person name="Haridas S."/>
            <person name="Albert R."/>
            <person name="Binder M."/>
            <person name="Bloem J."/>
            <person name="Labutti K."/>
            <person name="Salamov A."/>
            <person name="Andreopoulos B."/>
            <person name="Baker S."/>
            <person name="Barry K."/>
            <person name="Bills G."/>
            <person name="Bluhm B."/>
            <person name="Cannon C."/>
            <person name="Castanera R."/>
            <person name="Culley D."/>
            <person name="Daum C."/>
            <person name="Ezra D."/>
            <person name="Gonzalez J."/>
            <person name="Henrissat B."/>
            <person name="Kuo A."/>
            <person name="Liang C."/>
            <person name="Lipzen A."/>
            <person name="Lutzoni F."/>
            <person name="Magnuson J."/>
            <person name="Mondo S."/>
            <person name="Nolan M."/>
            <person name="Ohm R."/>
            <person name="Pangilinan J."/>
            <person name="Park H.-J."/>
            <person name="Ramirez L."/>
            <person name="Alfaro M."/>
            <person name="Sun H."/>
            <person name="Tritt A."/>
            <person name="Yoshinaga Y."/>
            <person name="Zwiers L.-H."/>
            <person name="Turgeon B."/>
            <person name="Goodwin S."/>
            <person name="Spatafora J."/>
            <person name="Crous P."/>
            <person name="Grigoriev I."/>
        </authorList>
    </citation>
    <scope>NUCLEOTIDE SEQUENCE</scope>
    <source>
        <strain evidence="4">CBS 473.64</strain>
    </source>
</reference>
<keyword evidence="5" id="KW-1185">Reference proteome</keyword>
<comment type="similarity">
    <text evidence="2">Belongs to the NAD(P)-dependent epimerase/dehydratase family. Dihydroflavonol-4-reductase subfamily.</text>
</comment>
<dbReference type="InterPro" id="IPR001509">
    <property type="entry name" value="Epimerase_deHydtase"/>
</dbReference>
<dbReference type="AlphaFoldDB" id="A0A6A6RPD0"/>
<dbReference type="Gene3D" id="3.40.50.720">
    <property type="entry name" value="NAD(P)-binding Rossmann-like Domain"/>
    <property type="match status" value="1"/>
</dbReference>
<proteinExistence type="inferred from homology"/>
<dbReference type="SUPFAM" id="SSF51735">
    <property type="entry name" value="NAD(P)-binding Rossmann-fold domains"/>
    <property type="match status" value="1"/>
</dbReference>
<evidence type="ECO:0000256" key="1">
    <source>
        <dbReference type="ARBA" id="ARBA00023002"/>
    </source>
</evidence>
<feature type="domain" description="NAD-dependent epimerase/dehydratase" evidence="3">
    <location>
        <begin position="8"/>
        <end position="269"/>
    </location>
</feature>
<dbReference type="PANTHER" id="PTHR10366:SF814">
    <property type="entry name" value="NAD-DEPENDENT EPIMERASE_DEHYDRATASE DOMAIN-CONTAINING PROTEIN"/>
    <property type="match status" value="1"/>
</dbReference>
<name>A0A6A6RPD0_9PLEO</name>
<keyword evidence="1" id="KW-0560">Oxidoreductase</keyword>